<dbReference type="Proteomes" id="UP000095285">
    <property type="component" value="Unassembled WGS sequence"/>
</dbReference>
<keyword evidence="1" id="KW-1185">Reference proteome</keyword>
<proteinExistence type="predicted"/>
<accession>A0A1I7VSN3</accession>
<name>A0A1I7VSN3_LOALO</name>
<protein>
    <submittedName>
        <fullName evidence="2">Protein kinase domain-containing protein</fullName>
    </submittedName>
</protein>
<reference evidence="2" key="2">
    <citation type="submission" date="2016-11" db="UniProtKB">
        <authorList>
            <consortium name="WormBaseParasite"/>
        </authorList>
    </citation>
    <scope>IDENTIFICATION</scope>
</reference>
<evidence type="ECO:0000313" key="1">
    <source>
        <dbReference type="Proteomes" id="UP000095285"/>
    </source>
</evidence>
<organism evidence="1 2">
    <name type="scientific">Loa loa</name>
    <name type="common">Eye worm</name>
    <name type="synonym">Filaria loa</name>
    <dbReference type="NCBI Taxonomy" id="7209"/>
    <lineage>
        <taxon>Eukaryota</taxon>
        <taxon>Metazoa</taxon>
        <taxon>Ecdysozoa</taxon>
        <taxon>Nematoda</taxon>
        <taxon>Chromadorea</taxon>
        <taxon>Rhabditida</taxon>
        <taxon>Spirurina</taxon>
        <taxon>Spiruromorpha</taxon>
        <taxon>Filarioidea</taxon>
        <taxon>Onchocercidae</taxon>
        <taxon>Loa</taxon>
    </lineage>
</organism>
<dbReference type="AlphaFoldDB" id="A0A1I7VSN3"/>
<evidence type="ECO:0000313" key="2">
    <source>
        <dbReference type="WBParaSite" id="EN70_5843"/>
    </source>
</evidence>
<sequence>MGQLGIQLRDEEDFSQNYQIFIDEILGSGQFGTVYGEDIYSISRDCSEYCSGSFERVMSETTIASDITRDVVASS</sequence>
<dbReference type="WBParaSite" id="EN70_5843">
    <property type="protein sequence ID" value="EN70_5843"/>
    <property type="gene ID" value="EN70_5843"/>
</dbReference>
<reference evidence="1" key="1">
    <citation type="submission" date="2012-04" db="EMBL/GenBank/DDBJ databases">
        <title>The Genome Sequence of Loa loa.</title>
        <authorList>
            <consortium name="The Broad Institute Genome Sequencing Platform"/>
            <consortium name="Broad Institute Genome Sequencing Center for Infectious Disease"/>
            <person name="Nutman T.B."/>
            <person name="Fink D.L."/>
            <person name="Russ C."/>
            <person name="Young S."/>
            <person name="Zeng Q."/>
            <person name="Gargeya S."/>
            <person name="Alvarado L."/>
            <person name="Berlin A."/>
            <person name="Chapman S.B."/>
            <person name="Chen Z."/>
            <person name="Freedman E."/>
            <person name="Gellesch M."/>
            <person name="Goldberg J."/>
            <person name="Griggs A."/>
            <person name="Gujja S."/>
            <person name="Heilman E.R."/>
            <person name="Heiman D."/>
            <person name="Howarth C."/>
            <person name="Mehta T."/>
            <person name="Neiman D."/>
            <person name="Pearson M."/>
            <person name="Roberts A."/>
            <person name="Saif S."/>
            <person name="Shea T."/>
            <person name="Shenoy N."/>
            <person name="Sisk P."/>
            <person name="Stolte C."/>
            <person name="Sykes S."/>
            <person name="White J."/>
            <person name="Yandava C."/>
            <person name="Haas B."/>
            <person name="Henn M.R."/>
            <person name="Nusbaum C."/>
            <person name="Birren B."/>
        </authorList>
    </citation>
    <scope>NUCLEOTIDE SEQUENCE [LARGE SCALE GENOMIC DNA]</scope>
</reference>